<evidence type="ECO:0000313" key="2">
    <source>
        <dbReference type="Proteomes" id="UP000186039"/>
    </source>
</evidence>
<dbReference type="Proteomes" id="UP000186039">
    <property type="component" value="Unassembled WGS sequence"/>
</dbReference>
<name>A0ABX3F6J2_9VIBR</name>
<evidence type="ECO:0000313" key="1">
    <source>
        <dbReference type="EMBL" id="OLQ85774.1"/>
    </source>
</evidence>
<proteinExistence type="predicted"/>
<sequence length="78" mass="9304">MFVTIRLIKPYIQLFIFTKNVDLVIIITKTQIKFLSLTFICRVSIFPYEKSQQVLKCQLPFLRSFRSWVATKKGQYPK</sequence>
<accession>A0ABX3F6J2</accession>
<gene>
    <name evidence="1" type="ORF">BIY20_02995</name>
</gene>
<reference evidence="1 2" key="1">
    <citation type="submission" date="2016-09" db="EMBL/GenBank/DDBJ databases">
        <title>Genomic Taxonomy of the Vibrionaceae.</title>
        <authorList>
            <person name="Gonzalez-Castillo A."/>
            <person name="Gomez-Gil B."/>
            <person name="Enciso-Ibarra K."/>
        </authorList>
    </citation>
    <scope>NUCLEOTIDE SEQUENCE [LARGE SCALE GENOMIC DNA]</scope>
    <source>
        <strain evidence="1 2">CAIM 1902</strain>
    </source>
</reference>
<dbReference type="EMBL" id="MJMH01000217">
    <property type="protein sequence ID" value="OLQ85774.1"/>
    <property type="molecule type" value="Genomic_DNA"/>
</dbReference>
<organism evidence="1 2">
    <name type="scientific">Vibrio panuliri</name>
    <dbReference type="NCBI Taxonomy" id="1381081"/>
    <lineage>
        <taxon>Bacteria</taxon>
        <taxon>Pseudomonadati</taxon>
        <taxon>Pseudomonadota</taxon>
        <taxon>Gammaproteobacteria</taxon>
        <taxon>Vibrionales</taxon>
        <taxon>Vibrionaceae</taxon>
        <taxon>Vibrio</taxon>
    </lineage>
</organism>
<keyword evidence="2" id="KW-1185">Reference proteome</keyword>
<protein>
    <submittedName>
        <fullName evidence="1">Uncharacterized protein</fullName>
    </submittedName>
</protein>
<comment type="caution">
    <text evidence="1">The sequence shown here is derived from an EMBL/GenBank/DDBJ whole genome shotgun (WGS) entry which is preliminary data.</text>
</comment>